<feature type="compositionally biased region" description="Acidic residues" evidence="1">
    <location>
        <begin position="614"/>
        <end position="630"/>
    </location>
</feature>
<sequence length="649" mass="73249">MSTSTESEAKTDEQLFLDIIGMDPGDFAVAIRPRFEKYPHVALEDFRSGHLTGMERKKALEILGDEIIFLWMYNALIPHIRDGWSVEVAKRDRWALKARIAVWGRWTAPIRQLPTEIIEMIAYLVCMEPFDNEDMPGFALIIGTLDGGVHAPALTLGRVCYRWRDIVHSSPRLWASFHLNTTKITPTTRAIFDLYVERSARRSRLERLALEDDTYEDLSGDSTHTEVLQHLSESLEDAMHVLKVSIEQMDRAVELTLRIHPIILAGIPLSPELSFSHLRTLNDYTVADAFTEENPSLWEYIARASELDRVEVSNLTSIYAIILSFETLTSLSIFESVCVETLLSVLPRCERLVDLHVGGLNQYVYPLGASDRTTLPTLLCFHIDTPSSLDILTGFLSFLRLPSLNQLFVVSSYDPSQDAIERAGAGHGVLPAWAGSLIAFLEASSSQLMTLTLDVKFSPSDLSVHTVPEILRVCPHLLSFDFKVSGTLLEEQKAPRFTVELLNRLIPNHKSPPSTLVPQLAKLHIREPLSFMSEATLKLINVFGESRCRISFKERELRCFAMPLQSLLLEFSDFSAEPFDKRWEQADNLKGPLFTEVLDGTNFSPRRVRIRAEVEDDLDEPASSDDEDEDKPSMEKREGRVGDGMAGKF</sequence>
<evidence type="ECO:0000256" key="1">
    <source>
        <dbReference type="SAM" id="MobiDB-lite"/>
    </source>
</evidence>
<dbReference type="Proteomes" id="UP001465976">
    <property type="component" value="Unassembled WGS sequence"/>
</dbReference>
<name>A0ABR3F6P8_9AGAR</name>
<feature type="compositionally biased region" description="Basic and acidic residues" evidence="1">
    <location>
        <begin position="631"/>
        <end position="641"/>
    </location>
</feature>
<dbReference type="EMBL" id="JBAHYK010000854">
    <property type="protein sequence ID" value="KAL0570917.1"/>
    <property type="molecule type" value="Genomic_DNA"/>
</dbReference>
<proteinExistence type="predicted"/>
<accession>A0ABR3F6P8</accession>
<evidence type="ECO:0008006" key="4">
    <source>
        <dbReference type="Google" id="ProtNLM"/>
    </source>
</evidence>
<protein>
    <recommendedName>
        <fullName evidence="4">F-box domain-containing protein</fullName>
    </recommendedName>
</protein>
<evidence type="ECO:0000313" key="2">
    <source>
        <dbReference type="EMBL" id="KAL0570917.1"/>
    </source>
</evidence>
<organism evidence="2 3">
    <name type="scientific">Marasmius crinis-equi</name>
    <dbReference type="NCBI Taxonomy" id="585013"/>
    <lineage>
        <taxon>Eukaryota</taxon>
        <taxon>Fungi</taxon>
        <taxon>Dikarya</taxon>
        <taxon>Basidiomycota</taxon>
        <taxon>Agaricomycotina</taxon>
        <taxon>Agaricomycetes</taxon>
        <taxon>Agaricomycetidae</taxon>
        <taxon>Agaricales</taxon>
        <taxon>Marasmiineae</taxon>
        <taxon>Marasmiaceae</taxon>
        <taxon>Marasmius</taxon>
    </lineage>
</organism>
<feature type="region of interest" description="Disordered" evidence="1">
    <location>
        <begin position="612"/>
        <end position="649"/>
    </location>
</feature>
<keyword evidence="3" id="KW-1185">Reference proteome</keyword>
<evidence type="ECO:0000313" key="3">
    <source>
        <dbReference type="Proteomes" id="UP001465976"/>
    </source>
</evidence>
<gene>
    <name evidence="2" type="ORF">V5O48_011043</name>
</gene>
<reference evidence="2 3" key="1">
    <citation type="submission" date="2024-02" db="EMBL/GenBank/DDBJ databases">
        <title>A draft genome for the cacao thread blight pathogen Marasmius crinis-equi.</title>
        <authorList>
            <person name="Cohen S.P."/>
            <person name="Baruah I.K."/>
            <person name="Amoako-Attah I."/>
            <person name="Bukari Y."/>
            <person name="Meinhardt L.W."/>
            <person name="Bailey B.A."/>
        </authorList>
    </citation>
    <scope>NUCLEOTIDE SEQUENCE [LARGE SCALE GENOMIC DNA]</scope>
    <source>
        <strain evidence="2 3">GH-76</strain>
    </source>
</reference>
<comment type="caution">
    <text evidence="2">The sequence shown here is derived from an EMBL/GenBank/DDBJ whole genome shotgun (WGS) entry which is preliminary data.</text>
</comment>